<dbReference type="InterPro" id="IPR036038">
    <property type="entry name" value="Aminotransferase-like"/>
</dbReference>
<dbReference type="InterPro" id="IPR001544">
    <property type="entry name" value="Aminotrans_IV"/>
</dbReference>
<dbReference type="PANTHER" id="PTHR42743:SF11">
    <property type="entry name" value="AMINODEOXYCHORISMATE LYASE"/>
    <property type="match status" value="1"/>
</dbReference>
<dbReference type="InterPro" id="IPR018300">
    <property type="entry name" value="Aminotrans_IV_CS"/>
</dbReference>
<evidence type="ECO:0000256" key="5">
    <source>
        <dbReference type="RuleBase" id="RU004516"/>
    </source>
</evidence>
<keyword evidence="7" id="KW-1185">Reference proteome</keyword>
<dbReference type="PANTHER" id="PTHR42743">
    <property type="entry name" value="AMINO-ACID AMINOTRANSFERASE"/>
    <property type="match status" value="1"/>
</dbReference>
<dbReference type="InterPro" id="IPR043132">
    <property type="entry name" value="BCAT-like_C"/>
</dbReference>
<evidence type="ECO:0000313" key="7">
    <source>
        <dbReference type="Proteomes" id="UP000070456"/>
    </source>
</evidence>
<dbReference type="GO" id="GO:0047810">
    <property type="term" value="F:D-alanine-2-oxoglutarate aminotransferase activity"/>
    <property type="evidence" value="ECO:0007669"/>
    <property type="project" value="UniProtKB-EC"/>
</dbReference>
<dbReference type="Proteomes" id="UP000070456">
    <property type="component" value="Unassembled WGS sequence"/>
</dbReference>
<dbReference type="Gene3D" id="3.20.10.10">
    <property type="entry name" value="D-amino Acid Aminotransferase, subunit A, domain 2"/>
    <property type="match status" value="1"/>
</dbReference>
<gene>
    <name evidence="6" type="primary">dat</name>
    <name evidence="6" type="ORF">AN619_16680</name>
</gene>
<keyword evidence="6" id="KW-0032">Aminotransferase</keyword>
<evidence type="ECO:0000256" key="1">
    <source>
        <dbReference type="ARBA" id="ARBA00001933"/>
    </source>
</evidence>
<dbReference type="SUPFAM" id="SSF56752">
    <property type="entry name" value="D-aminoacid aminotransferase-like PLP-dependent enzymes"/>
    <property type="match status" value="1"/>
</dbReference>
<dbReference type="EC" id="2.6.1.21" evidence="6"/>
<organism evidence="6 7">
    <name type="scientific">Thermotalea metallivorans</name>
    <dbReference type="NCBI Taxonomy" id="520762"/>
    <lineage>
        <taxon>Bacteria</taxon>
        <taxon>Bacillati</taxon>
        <taxon>Bacillota</taxon>
        <taxon>Clostridia</taxon>
        <taxon>Peptostreptococcales</taxon>
        <taxon>Thermotaleaceae</taxon>
        <taxon>Thermotalea</taxon>
    </lineage>
</organism>
<evidence type="ECO:0000256" key="2">
    <source>
        <dbReference type="ARBA" id="ARBA00009320"/>
    </source>
</evidence>
<dbReference type="GO" id="GO:0005829">
    <property type="term" value="C:cytosol"/>
    <property type="evidence" value="ECO:0007669"/>
    <property type="project" value="TreeGrafter"/>
</dbReference>
<protein>
    <submittedName>
        <fullName evidence="6">D-alanine aminotransferase</fullName>
        <ecNumber evidence="6">2.6.1.21</ecNumber>
    </submittedName>
</protein>
<dbReference type="AlphaFoldDB" id="A0A140L4Q1"/>
<evidence type="ECO:0000313" key="6">
    <source>
        <dbReference type="EMBL" id="KXG75526.1"/>
    </source>
</evidence>
<dbReference type="Gene3D" id="3.30.470.10">
    <property type="match status" value="1"/>
</dbReference>
<comment type="caution">
    <text evidence="6">The sequence shown here is derived from an EMBL/GenBank/DDBJ whole genome shotgun (WGS) entry which is preliminary data.</text>
</comment>
<name>A0A140L4Q1_9FIRM</name>
<comment type="similarity">
    <text evidence="2 4">Belongs to the class-IV pyridoxal-phosphate-dependent aminotransferase family.</text>
</comment>
<dbReference type="FunFam" id="3.20.10.10:FF:000002">
    <property type="entry name" value="D-alanine aminotransferase"/>
    <property type="match status" value="1"/>
</dbReference>
<keyword evidence="6" id="KW-0808">Transferase</keyword>
<dbReference type="Pfam" id="PF01063">
    <property type="entry name" value="Aminotran_4"/>
    <property type="match status" value="1"/>
</dbReference>
<proteinExistence type="inferred from homology"/>
<dbReference type="EMBL" id="LOEE01000033">
    <property type="protein sequence ID" value="KXG75526.1"/>
    <property type="molecule type" value="Genomic_DNA"/>
</dbReference>
<dbReference type="GO" id="GO:0008652">
    <property type="term" value="P:amino acid biosynthetic process"/>
    <property type="evidence" value="ECO:0007669"/>
    <property type="project" value="UniProtKB-ARBA"/>
</dbReference>
<reference evidence="6" key="1">
    <citation type="submission" date="2015-12" db="EMBL/GenBank/DDBJ databases">
        <title>Draft genome sequence of the thermoanaerobe Thermotalea metallivorans, an isolate from the runoff channel of the Great Artesian Basin, Australia.</title>
        <authorList>
            <person name="Patel B.K."/>
        </authorList>
    </citation>
    <scope>NUCLEOTIDE SEQUENCE [LARGE SCALE GENOMIC DNA]</scope>
    <source>
        <strain evidence="6">B2-1</strain>
    </source>
</reference>
<keyword evidence="3 5" id="KW-0663">Pyridoxal phosphate</keyword>
<dbReference type="GO" id="GO:0046394">
    <property type="term" value="P:carboxylic acid biosynthetic process"/>
    <property type="evidence" value="ECO:0007669"/>
    <property type="project" value="UniProtKB-ARBA"/>
</dbReference>
<dbReference type="InterPro" id="IPR043131">
    <property type="entry name" value="BCAT-like_N"/>
</dbReference>
<sequence>MYISLNGKIIKDHEAGISPVSEGFMYGYGLFETVKVQEGKMYFFTEHMERLRRGCSILEMKLEFSPDVICQWCDALIDKNNLFHGGVRIAYTKNGDLYDLLITTREHPYPKEQYEKGWKVCFSPMKRNPESLLAGIKSNNYLENILSLRKAKEKGYDEAIFLNVYGKITEGAISNIFFVKNHIVYTPSAACGILRGIMRDKVIHIMRSIGVELQIGQYAKEEIYEADEIFATNSLIDIMPVSQLENKKFDLQKASVTIMLMEELRKFYDAT</sequence>
<dbReference type="InterPro" id="IPR050571">
    <property type="entry name" value="Class-IV_PLP-Dep_Aminotrnsfr"/>
</dbReference>
<dbReference type="CDD" id="cd00449">
    <property type="entry name" value="PLPDE_IV"/>
    <property type="match status" value="1"/>
</dbReference>
<comment type="cofactor">
    <cofactor evidence="1 5">
        <name>pyridoxal 5'-phosphate</name>
        <dbReference type="ChEBI" id="CHEBI:597326"/>
    </cofactor>
</comment>
<accession>A0A140L4Q1</accession>
<dbReference type="STRING" id="520762.AN619_16680"/>
<evidence type="ECO:0000256" key="3">
    <source>
        <dbReference type="ARBA" id="ARBA00022898"/>
    </source>
</evidence>
<evidence type="ECO:0000256" key="4">
    <source>
        <dbReference type="RuleBase" id="RU004106"/>
    </source>
</evidence>
<dbReference type="PROSITE" id="PS00770">
    <property type="entry name" value="AA_TRANSFER_CLASS_4"/>
    <property type="match status" value="1"/>
</dbReference>